<reference evidence="3 4" key="1">
    <citation type="submission" date="2024-09" db="EMBL/GenBank/DDBJ databases">
        <authorList>
            <consortium name="All-Russian atlas of soil microorganisms"/>
            <consortium name="as a basis for the search for new antimicrobial producers and enzymes with unique properties"/>
            <person name="Sokolova E.A."/>
            <person name="Voronina E.N."/>
        </authorList>
    </citation>
    <scope>NUCLEOTIDE SEQUENCE [LARGE SCALE GENOMIC DNA]</scope>
    <source>
        <strain evidence="3 4">AF-22b-331.1</strain>
    </source>
</reference>
<dbReference type="Gene3D" id="3.30.920.90">
    <property type="match status" value="1"/>
</dbReference>
<evidence type="ECO:0000259" key="2">
    <source>
        <dbReference type="Pfam" id="PF13020"/>
    </source>
</evidence>
<dbReference type="Proteomes" id="UP001605261">
    <property type="component" value="Unassembled WGS sequence"/>
</dbReference>
<name>A0ABW7D3V5_9GAMM</name>
<dbReference type="Pfam" id="PF13020">
    <property type="entry name" value="NOV_C"/>
    <property type="match status" value="1"/>
</dbReference>
<evidence type="ECO:0000313" key="3">
    <source>
        <dbReference type="EMBL" id="MFG6110828.1"/>
    </source>
</evidence>
<evidence type="ECO:0000259" key="1">
    <source>
        <dbReference type="Pfam" id="PF12102"/>
    </source>
</evidence>
<evidence type="ECO:0000313" key="4">
    <source>
        <dbReference type="Proteomes" id="UP001605261"/>
    </source>
</evidence>
<organism evidence="3 4">
    <name type="scientific">Stenotrophomonas nematodicola</name>
    <dbReference type="NCBI Taxonomy" id="2656746"/>
    <lineage>
        <taxon>Bacteria</taxon>
        <taxon>Pseudomonadati</taxon>
        <taxon>Pseudomonadota</taxon>
        <taxon>Gammaproteobacteria</taxon>
        <taxon>Lysobacterales</taxon>
        <taxon>Lysobacteraceae</taxon>
        <taxon>Stenotrophomonas</taxon>
    </lineage>
</organism>
<dbReference type="RefSeq" id="WP_394164313.1">
    <property type="nucleotide sequence ID" value="NZ_JBHGCJ010000014.1"/>
</dbReference>
<feature type="domain" description="Protein NO VEIN C-terminal" evidence="2">
    <location>
        <begin position="246"/>
        <end position="324"/>
    </location>
</feature>
<dbReference type="InterPro" id="IPR024975">
    <property type="entry name" value="NOV_C"/>
</dbReference>
<dbReference type="Pfam" id="PF12102">
    <property type="entry name" value="MrcB_N"/>
    <property type="match status" value="1"/>
</dbReference>
<feature type="domain" description="Type IV methyl-directed restriction enzyme EcoKMcrB subunit DNA-binding" evidence="1">
    <location>
        <begin position="39"/>
        <end position="192"/>
    </location>
</feature>
<proteinExistence type="predicted"/>
<keyword evidence="4" id="KW-1185">Reference proteome</keyword>
<dbReference type="EMBL" id="JBHGCJ010000014">
    <property type="protein sequence ID" value="MFG6110828.1"/>
    <property type="molecule type" value="Genomic_DNA"/>
</dbReference>
<gene>
    <name evidence="3" type="ORF">ACEU0G_000708</name>
</gene>
<accession>A0ABW7D3V5</accession>
<sequence length="363" mass="40539">MGIRDELQRVMRLQADYSAELTDAMRERGLAIRTSIPAYMRQIAEDLCTQARIPRAELLIEGGDGIGRKAHVPWVRFASRTHSPRATAGWYVVWLFREDGEGAYLALAHASTNNTAGGFVERSQEETSRLVGWAREVVAGDIVNDPRLLSELSLGNGKLAKAYERTTASAYYYPKNHLPSDEELIADMTYMARLLGDVYFGEHSQKYTKETSLEVISAVMAINEVTSGHARSGQGFGLTQVQRRAVELRAMEAAVEHFTSEGFDVVDTSANEPFDLIVRRGADTLYVEVKGTTGDLGDIVLTKNEVEHHLEHYPHNALFLLYEIALNKTLPTPTVLGGKTHLISPWMINSNLLQPIAYRYRLK</sequence>
<comment type="caution">
    <text evidence="3">The sequence shown here is derived from an EMBL/GenBank/DDBJ whole genome shotgun (WGS) entry which is preliminary data.</text>
</comment>
<protein>
    <submittedName>
        <fullName evidence="3">DUF3578 domain-containing protein</fullName>
    </submittedName>
</protein>
<dbReference type="InterPro" id="IPR021961">
    <property type="entry name" value="McrB_DNA-bd"/>
</dbReference>